<dbReference type="Proteomes" id="UP001196413">
    <property type="component" value="Unassembled WGS sequence"/>
</dbReference>
<dbReference type="SMART" id="SM00367">
    <property type="entry name" value="LRR_CC"/>
    <property type="match status" value="2"/>
</dbReference>
<dbReference type="Gene3D" id="3.80.10.10">
    <property type="entry name" value="Ribonuclease Inhibitor"/>
    <property type="match status" value="1"/>
</dbReference>
<evidence type="ECO:0000313" key="1">
    <source>
        <dbReference type="EMBL" id="KAJ1372759.1"/>
    </source>
</evidence>
<dbReference type="AlphaFoldDB" id="A0AAD5RAV2"/>
<gene>
    <name evidence="1" type="ORF">KIN20_035004</name>
</gene>
<dbReference type="InterPro" id="IPR006553">
    <property type="entry name" value="Leu-rich_rpt_Cys-con_subtyp"/>
</dbReference>
<accession>A0AAD5RAV2</accession>
<dbReference type="SUPFAM" id="SSF52047">
    <property type="entry name" value="RNI-like"/>
    <property type="match status" value="1"/>
</dbReference>
<dbReference type="InterPro" id="IPR032675">
    <property type="entry name" value="LRR_dom_sf"/>
</dbReference>
<sequence>MKGCEGLTEQVFANSIDHMKNLEVINLLSCFANDETVAHIAQGSPHLQYLCLSNCPQVTDRSLISLSQVVKC</sequence>
<organism evidence="1 2">
    <name type="scientific">Parelaphostrongylus tenuis</name>
    <name type="common">Meningeal worm</name>
    <dbReference type="NCBI Taxonomy" id="148309"/>
    <lineage>
        <taxon>Eukaryota</taxon>
        <taxon>Metazoa</taxon>
        <taxon>Ecdysozoa</taxon>
        <taxon>Nematoda</taxon>
        <taxon>Chromadorea</taxon>
        <taxon>Rhabditida</taxon>
        <taxon>Rhabditina</taxon>
        <taxon>Rhabditomorpha</taxon>
        <taxon>Strongyloidea</taxon>
        <taxon>Metastrongylidae</taxon>
        <taxon>Parelaphostrongylus</taxon>
    </lineage>
</organism>
<keyword evidence="2" id="KW-1185">Reference proteome</keyword>
<reference evidence="1" key="1">
    <citation type="submission" date="2021-06" db="EMBL/GenBank/DDBJ databases">
        <title>Parelaphostrongylus tenuis whole genome reference sequence.</title>
        <authorList>
            <person name="Garwood T.J."/>
            <person name="Larsen P.A."/>
            <person name="Fountain-Jones N.M."/>
            <person name="Garbe J.R."/>
            <person name="Macchietto M.G."/>
            <person name="Kania S.A."/>
            <person name="Gerhold R.W."/>
            <person name="Richards J.E."/>
            <person name="Wolf T.M."/>
        </authorList>
    </citation>
    <scope>NUCLEOTIDE SEQUENCE</scope>
    <source>
        <strain evidence="1">MNPRO001-30</strain>
        <tissue evidence="1">Meninges</tissue>
    </source>
</reference>
<dbReference type="EMBL" id="JAHQIW010007182">
    <property type="protein sequence ID" value="KAJ1372759.1"/>
    <property type="molecule type" value="Genomic_DNA"/>
</dbReference>
<comment type="caution">
    <text evidence="1">The sequence shown here is derived from an EMBL/GenBank/DDBJ whole genome shotgun (WGS) entry which is preliminary data.</text>
</comment>
<proteinExistence type="predicted"/>
<protein>
    <submittedName>
        <fullName evidence="1">Uncharacterized protein</fullName>
    </submittedName>
</protein>
<evidence type="ECO:0000313" key="2">
    <source>
        <dbReference type="Proteomes" id="UP001196413"/>
    </source>
</evidence>
<name>A0AAD5RAV2_PARTN</name>